<keyword evidence="2" id="KW-0012">Acyltransferase</keyword>
<evidence type="ECO:0000313" key="3">
    <source>
        <dbReference type="Proteomes" id="UP001449795"/>
    </source>
</evidence>
<reference evidence="2 3" key="1">
    <citation type="submission" date="2024-04" db="EMBL/GenBank/DDBJ databases">
        <title>Complete genome sequence of Nguyenibacter vanlangesis HBCM-1154, a strain capable of nitrogen fixation, IAA production, and phosphorus solubilization isolated from sugarcane soil.</title>
        <authorList>
            <person name="MY HANH P."/>
        </authorList>
    </citation>
    <scope>NUCLEOTIDE SEQUENCE [LARGE SCALE GENOMIC DNA]</scope>
    <source>
        <strain evidence="2 3">HBCM 1154</strain>
    </source>
</reference>
<feature type="domain" description="N-acetyltransferase" evidence="1">
    <location>
        <begin position="18"/>
        <end position="180"/>
    </location>
</feature>
<name>A0ABZ3DAZ4_9PROT</name>
<dbReference type="InterPro" id="IPR000182">
    <property type="entry name" value="GNAT_dom"/>
</dbReference>
<dbReference type="RefSeq" id="WP_342629885.1">
    <property type="nucleotide sequence ID" value="NZ_CP152276.1"/>
</dbReference>
<dbReference type="SUPFAM" id="SSF55729">
    <property type="entry name" value="Acyl-CoA N-acyltransferases (Nat)"/>
    <property type="match status" value="1"/>
</dbReference>
<dbReference type="Gene3D" id="3.40.630.30">
    <property type="match status" value="1"/>
</dbReference>
<protein>
    <submittedName>
        <fullName evidence="2">GNAT family N-acetyltransferase</fullName>
        <ecNumber evidence="2">2.3.1.-</ecNumber>
    </submittedName>
</protein>
<keyword evidence="2" id="KW-0808">Transferase</keyword>
<accession>A0ABZ3DAZ4</accession>
<dbReference type="Pfam" id="PF00583">
    <property type="entry name" value="Acetyltransf_1"/>
    <property type="match status" value="1"/>
</dbReference>
<dbReference type="EMBL" id="CP152276">
    <property type="protein sequence ID" value="XAE44656.1"/>
    <property type="molecule type" value="Genomic_DNA"/>
</dbReference>
<organism evidence="2 3">
    <name type="scientific">Nguyenibacter vanlangensis</name>
    <dbReference type="NCBI Taxonomy" id="1216886"/>
    <lineage>
        <taxon>Bacteria</taxon>
        <taxon>Pseudomonadati</taxon>
        <taxon>Pseudomonadota</taxon>
        <taxon>Alphaproteobacteria</taxon>
        <taxon>Acetobacterales</taxon>
        <taxon>Acetobacteraceae</taxon>
        <taxon>Nguyenibacter</taxon>
    </lineage>
</organism>
<evidence type="ECO:0000259" key="1">
    <source>
        <dbReference type="PROSITE" id="PS51186"/>
    </source>
</evidence>
<dbReference type="PROSITE" id="PS51186">
    <property type="entry name" value="GNAT"/>
    <property type="match status" value="1"/>
</dbReference>
<evidence type="ECO:0000313" key="2">
    <source>
        <dbReference type="EMBL" id="XAE44656.1"/>
    </source>
</evidence>
<keyword evidence="3" id="KW-1185">Reference proteome</keyword>
<proteinExistence type="predicted"/>
<dbReference type="InterPro" id="IPR016181">
    <property type="entry name" value="Acyl_CoA_acyltransferase"/>
</dbReference>
<dbReference type="Proteomes" id="UP001449795">
    <property type="component" value="Chromosome"/>
</dbReference>
<dbReference type="GO" id="GO:0016746">
    <property type="term" value="F:acyltransferase activity"/>
    <property type="evidence" value="ECO:0007669"/>
    <property type="project" value="UniProtKB-KW"/>
</dbReference>
<dbReference type="EC" id="2.3.1.-" evidence="2"/>
<sequence>MTPPLPAMTAPSSVTAPAAWRGMRAADLSAVIAIAARVHPDYPEDAAVFGERLALCPAGCLVLEGAGGPDGYVLSHPWRDDVPPALNVALGALPARPDCWYLHDIALLPHARGRNAPAAALAMLAARARKAGLSRIVLVATGSAGAYWLRAGFTPLDRPRAAAILRSYDPAARLMSRAVGPEGPRTD</sequence>
<gene>
    <name evidence="2" type="ORF">AAC691_09660</name>
</gene>